<name>Q7NPQ8_CHRVO</name>
<dbReference type="PANTHER" id="PTHR36174:SF1">
    <property type="entry name" value="LIPID II:GLYCINE GLYCYLTRANSFERASE"/>
    <property type="match status" value="1"/>
</dbReference>
<accession>Q7NPQ8</accession>
<dbReference type="eggNOG" id="COG2348">
    <property type="taxonomic scope" value="Bacteria"/>
</dbReference>
<dbReference type="PANTHER" id="PTHR36174">
    <property type="entry name" value="LIPID II:GLYCINE GLYCYLTRANSFERASE"/>
    <property type="match status" value="1"/>
</dbReference>
<evidence type="ECO:0000313" key="3">
    <source>
        <dbReference type="Proteomes" id="UP000001424"/>
    </source>
</evidence>
<dbReference type="InterPro" id="IPR016181">
    <property type="entry name" value="Acyl_CoA_acyltransferase"/>
</dbReference>
<feature type="domain" description="BioF2-like acetyltransferase" evidence="1">
    <location>
        <begin position="152"/>
        <end position="281"/>
    </location>
</feature>
<dbReference type="InterPro" id="IPR038740">
    <property type="entry name" value="BioF2-like_GNAT_dom"/>
</dbReference>
<protein>
    <recommendedName>
        <fullName evidence="1">BioF2-like acetyltransferase domain-containing protein</fullName>
    </recommendedName>
</protein>
<dbReference type="OrthoDB" id="9785911at2"/>
<dbReference type="Pfam" id="PF13480">
    <property type="entry name" value="Acetyltransf_6"/>
    <property type="match status" value="1"/>
</dbReference>
<dbReference type="RefSeq" id="WP_011137576.1">
    <property type="nucleotide sequence ID" value="NC_005085.1"/>
</dbReference>
<dbReference type="KEGG" id="cvi:CV_4029"/>
<dbReference type="AlphaFoldDB" id="Q7NPQ8"/>
<dbReference type="InterPro" id="IPR050644">
    <property type="entry name" value="PG_Glycine_Bridge_Synth"/>
</dbReference>
<evidence type="ECO:0000313" key="2">
    <source>
        <dbReference type="EMBL" id="AAQ64068.1"/>
    </source>
</evidence>
<proteinExistence type="predicted"/>
<evidence type="ECO:0000259" key="1">
    <source>
        <dbReference type="Pfam" id="PF13480"/>
    </source>
</evidence>
<reference evidence="2 3" key="1">
    <citation type="journal article" date="2003" name="Proc. Natl. Acad. Sci. U.S.A.">
        <title>The complete genome sequence of Chromobacterium violaceum reveals remarkable and exploitable bacterial adaptability.</title>
        <authorList>
            <person name="Vasconcelos A.T.R."/>
            <person name="de Almeida D.F."/>
            <person name="Almeida F.C."/>
            <person name="de Almeida L.G.P."/>
            <person name="de Almeida R."/>
            <person name="Goncalves J.A.A."/>
            <person name="Andrade E.M."/>
            <person name="Antonio R.V."/>
            <person name="Araripe J."/>
            <person name="de Araujo M.F.F."/>
            <person name="Filho S.A."/>
            <person name="Azevedo V."/>
            <person name="Batista A.J."/>
            <person name="Bataus L.A.M."/>
            <person name="Batista J.S."/>
            <person name="Belo A."/>
            <person name="vander Berg C."/>
            <person name="Blamey J."/>
            <person name="Bogo M."/>
            <person name="Bonato S."/>
            <person name="Bordignon J."/>
            <person name="Brito C.A."/>
            <person name="Brocchi M."/>
            <person name="Burity H.A."/>
            <person name="Camargo A.A."/>
            <person name="Cardoso D.D.P."/>
            <person name="Carneiro N.P."/>
            <person name="Carraro D.M."/>
            <person name="Carvalho C.M.B."/>
            <person name="Cascardo J.C.M."/>
            <person name="Cavada B.S."/>
            <person name="Chueire L.M.O."/>
            <person name="Pasa T.B.C."/>
            <person name="Duran N."/>
            <person name="Fagundes N."/>
            <person name="Falcao C.L."/>
            <person name="Fantinatti F."/>
            <person name="Farias I.P."/>
            <person name="Felipe M.S.S."/>
            <person name="Ferrari L.P."/>
            <person name="Ferro J.A."/>
            <person name="Ferro M.I.T."/>
            <person name="Franco G.R."/>
            <person name="Freitas N.S.A."/>
            <person name="Furlan L.R."/>
            <person name="Gazzinelli R.T."/>
            <person name="Gomes E.A."/>
            <person name="Goncalves P.R."/>
            <person name="Grangeiro T.B."/>
            <person name="Grattapaglia D."/>
            <person name="Grisard E.C."/>
            <person name="Guimaraes C.T."/>
            <person name="Hanna E.S."/>
            <person name="Hungria M."/>
            <person name="Jardim S.N."/>
            <person name="Laurino J."/>
            <person name="Leoi L.C.T."/>
            <person name="Fassarella L."/>
            <person name="Lima A."/>
            <person name="Loureiro M.F."/>
            <person name="Lyra M.C.P."/>
            <person name="Macedo M."/>
            <person name="Madeira H.M.F."/>
            <person name="Manfio G.P."/>
            <person name="Maranhao A.Q."/>
            <person name="Martins W.S."/>
            <person name="di Mauro S.M.Z."/>
            <person name="de Medeiros S.R.B."/>
            <person name="Meissner R.D.V."/>
            <person name="Menck C.F.M."/>
            <person name="Moreira M.A.M."/>
            <person name="Nascimento F.F."/>
            <person name="Nicolas M.F."/>
            <person name="Oliveira J.G."/>
            <person name="Oliveira S.C."/>
            <person name="Paixao R.F.C."/>
            <person name="Parente J.A."/>
            <person name="Pedrosa F.O."/>
            <person name="Pena S.J.D."/>
            <person name="Perreira J.O."/>
            <person name="Perreira M."/>
            <person name="Pinto L.S.R.C."/>
            <person name="Pinto L.S."/>
            <person name="Porto J.I.R."/>
            <person name="Potrich D.P."/>
            <person name="Neto C.E.R."/>
            <person name="Reis A.M.M."/>
            <person name="Rigo L.U."/>
            <person name="Rondinelli E."/>
            <person name="dos Santos E.B.P."/>
            <person name="Santos F.R."/>
            <person name="Schneider M.P.C."/>
            <person name="Seuanez H.N."/>
            <person name="Silva A.M.R."/>
            <person name="da Silva A.L.C."/>
            <person name="Silva D.W."/>
            <person name="Silva R."/>
            <person name="Simoes I.C."/>
            <person name="Simon D."/>
            <person name="Soares C.M.A."/>
            <person name="Soares R.B.A."/>
            <person name="Souza E.M."/>
            <person name="Souza K.R.L."/>
            <person name="Souza R.C."/>
            <person name="Steffens M.B.R."/>
            <person name="Steindel M."/>
            <person name="Teixeira S.R."/>
            <person name="Urmenyi T."/>
            <person name="Vettore A."/>
            <person name="Wassem R."/>
            <person name="Zaha A."/>
            <person name="Simpson A.J.G."/>
        </authorList>
    </citation>
    <scope>NUCLEOTIDE SEQUENCE [LARGE SCALE GENOMIC DNA]</scope>
    <source>
        <strain evidence="3">ATCC 12472 / DSM 30191 / JCM 1249 / NBRC 12614 / NCIMB 9131 / NCTC 9757</strain>
    </source>
</reference>
<dbReference type="SUPFAM" id="SSF55729">
    <property type="entry name" value="Acyl-CoA N-acyltransferases (Nat)"/>
    <property type="match status" value="1"/>
</dbReference>
<dbReference type="EMBL" id="AE016825">
    <property type="protein sequence ID" value="AAQ64068.1"/>
    <property type="molecule type" value="Genomic_DNA"/>
</dbReference>
<organism evidence="2 3">
    <name type="scientific">Chromobacterium violaceum (strain ATCC 12472 / DSM 30191 / JCM 1249 / CCUG 213 / NBRC 12614 / NCIMB 9131 / NCTC 9757 / MK)</name>
    <dbReference type="NCBI Taxonomy" id="243365"/>
    <lineage>
        <taxon>Bacteria</taxon>
        <taxon>Pseudomonadati</taxon>
        <taxon>Pseudomonadota</taxon>
        <taxon>Betaproteobacteria</taxon>
        <taxon>Neisseriales</taxon>
        <taxon>Chromobacteriaceae</taxon>
        <taxon>Chromobacterium</taxon>
    </lineage>
</organism>
<dbReference type="Proteomes" id="UP000001424">
    <property type="component" value="Chromosome"/>
</dbReference>
<sequence>MMKLLSFDEACQWFDSLPAHKRIATLSPYYVLLDALRDTRLLATYIGFRQGDVFWMHSVHCSAAMAGEVIDLQSPYGYGGPISNCDDPVFLNMVWDLYVEFCARQGWLAEFVRFHPLGGVSSSYGGTIVVDRLTVAIDLTGPNIRSIYSTRCRTAVRKAINNGLNVRVGSERELREIFPHFYRDGMRAIAADKFYLFNDLYFSGFSTWKCATLLICHCDDDWLSAGIFLKDGNVMEYHLSATTPAGRNLGATNLLLDAAAHLGQEQGCSFLYLGGGTDSEKNNPLLFFKSGFSAATYPFLIGFTAFNQDKYQALREKFISDHKPTDRFLFYR</sequence>
<dbReference type="HOGENOM" id="CLU_846966_0_0_4"/>
<gene>
    <name evidence="2" type="ordered locus">CV_4029</name>
</gene>
<keyword evidence="3" id="KW-1185">Reference proteome</keyword>
<dbReference type="Gene3D" id="3.40.630.30">
    <property type="match status" value="1"/>
</dbReference>
<dbReference type="STRING" id="243365.CV_4029"/>